<accession>A0A9X6RLA3</accession>
<keyword evidence="6" id="KW-0496">Mitochondrion</keyword>
<sequence length="559" mass="63888">MELACRRIGFRGRSLLCQELLDSSHHQCRRFAAKVDRAVKWDLDTDVDKRTRTGRLPGNIHLGARDLPLQLTMSINRMLMKFDPLQLRRDALSFRELLINRKPPAKASDIQRRAKSLEREILARDDVKLSRSKMSEEELLSLSRAVEARVLPQLRSEFHHWRPVDYTPYMCAQYVANRFPEDYAVLTRVFSEIRDRLPDFAPTSLLDFGSGVATVSFAANAVFPDSLKEYYCVDVSPDMNNTAKELIDNGTNGEEPLLSKAYFRQHFPASHERKYDLVCSAHSLLELPTSKDRLTMLRSLWQKTARFLVLVELGNFAGYQLVMEARDHLLGLDKLGKKLRRREELDTSLEEGHVFAPCPHDLVCPRQAGAASGGVTCHFPVAFQPLPFMTLRNTPRITSRFSYLVLEKTDEQRTTEEQQWPRVVESVLKRHHCGICRVCCADGHLKEVLVTRQKHGSSIYQTVRTARWGDRVPLTMVPKTEPELQADREAVVARTLERTGRTTTDSSAASFANAIHEEGWETGEDELDENLEDGGKDRISVEDDGWQSRYKDDDFDGKK</sequence>
<keyword evidence="3" id="KW-0809">Transit peptide</keyword>
<gene>
    <name evidence="9" type="ORF">BV898_16010</name>
</gene>
<keyword evidence="9" id="KW-0489">Methyltransferase</keyword>
<organism evidence="9 10">
    <name type="scientific">Hypsibius exemplaris</name>
    <name type="common">Freshwater tardigrade</name>
    <dbReference type="NCBI Taxonomy" id="2072580"/>
    <lineage>
        <taxon>Eukaryota</taxon>
        <taxon>Metazoa</taxon>
        <taxon>Ecdysozoa</taxon>
        <taxon>Tardigrada</taxon>
        <taxon>Eutardigrada</taxon>
        <taxon>Parachela</taxon>
        <taxon>Hypsibioidea</taxon>
        <taxon>Hypsibiidae</taxon>
        <taxon>Hypsibius</taxon>
    </lineage>
</organism>
<dbReference type="SUPFAM" id="SSF53335">
    <property type="entry name" value="S-adenosyl-L-methionine-dependent methyltransferases"/>
    <property type="match status" value="1"/>
</dbReference>
<evidence type="ECO:0000256" key="2">
    <source>
        <dbReference type="ARBA" id="ARBA00022723"/>
    </source>
</evidence>
<dbReference type="CDD" id="cd02440">
    <property type="entry name" value="AdoMet_MTases"/>
    <property type="match status" value="1"/>
</dbReference>
<dbReference type="OrthoDB" id="421327at2759"/>
<proteinExistence type="predicted"/>
<dbReference type="GO" id="GO:0005763">
    <property type="term" value="C:mitochondrial small ribosomal subunit"/>
    <property type="evidence" value="ECO:0007669"/>
    <property type="project" value="TreeGrafter"/>
</dbReference>
<dbReference type="Proteomes" id="UP000192578">
    <property type="component" value="Unassembled WGS sequence"/>
</dbReference>
<dbReference type="GO" id="GO:0008168">
    <property type="term" value="F:methyltransferase activity"/>
    <property type="evidence" value="ECO:0007669"/>
    <property type="project" value="UniProtKB-KW"/>
</dbReference>
<evidence type="ECO:0000256" key="3">
    <source>
        <dbReference type="ARBA" id="ARBA00022946"/>
    </source>
</evidence>
<dbReference type="GO" id="GO:0046872">
    <property type="term" value="F:metal ion binding"/>
    <property type="evidence" value="ECO:0007669"/>
    <property type="project" value="UniProtKB-KW"/>
</dbReference>
<evidence type="ECO:0000256" key="6">
    <source>
        <dbReference type="ARBA" id="ARBA00023128"/>
    </source>
</evidence>
<keyword evidence="9" id="KW-0808">Transferase</keyword>
<dbReference type="AlphaFoldDB" id="A0A9X6RLA3"/>
<protein>
    <submittedName>
        <fullName evidence="9">Methyltransferase-like protein 17, mitochondrial</fullName>
    </submittedName>
</protein>
<dbReference type="GO" id="GO:0032259">
    <property type="term" value="P:methylation"/>
    <property type="evidence" value="ECO:0007669"/>
    <property type="project" value="UniProtKB-KW"/>
</dbReference>
<dbReference type="GO" id="GO:0006412">
    <property type="term" value="P:translation"/>
    <property type="evidence" value="ECO:0007669"/>
    <property type="project" value="InterPro"/>
</dbReference>
<keyword evidence="4" id="KW-0408">Iron</keyword>
<evidence type="ECO:0000256" key="1">
    <source>
        <dbReference type="ARBA" id="ARBA00004173"/>
    </source>
</evidence>
<dbReference type="GO" id="GO:0051536">
    <property type="term" value="F:iron-sulfur cluster binding"/>
    <property type="evidence" value="ECO:0007669"/>
    <property type="project" value="UniProtKB-KW"/>
</dbReference>
<dbReference type="PANTHER" id="PTHR13184:SF5">
    <property type="entry name" value="METHYLTRANSFERASE-LIKE PROTEIN 17, MITOCHONDRIAL"/>
    <property type="match status" value="1"/>
</dbReference>
<dbReference type="EMBL" id="MTYJ01000230">
    <property type="protein sequence ID" value="OWA51531.1"/>
    <property type="molecule type" value="Genomic_DNA"/>
</dbReference>
<dbReference type="PANTHER" id="PTHR13184">
    <property type="entry name" value="37S RIBOSOMAL PROTEIN S22"/>
    <property type="match status" value="1"/>
</dbReference>
<name>A0A9X6RLA3_HYPEX</name>
<comment type="function">
    <text evidence="7">Mitochondrial ribosome (mitoribosome) assembly factor. Binds at the interface of the head and body domains of the mitochondrial small ribosomal subunit (mt-SSU), occluding the mRNA channel and preventing compaction of the head domain towards the body. Probable inactive methyltransferase: retains the characteristic folding and ability to bind S-adenosyl-L-methionine, but it probably lost its methyltransferase activity.</text>
</comment>
<evidence type="ECO:0000313" key="10">
    <source>
        <dbReference type="Proteomes" id="UP000192578"/>
    </source>
</evidence>
<dbReference type="Gene3D" id="3.40.50.150">
    <property type="entry name" value="Vaccinia Virus protein VP39"/>
    <property type="match status" value="1"/>
</dbReference>
<feature type="compositionally biased region" description="Acidic residues" evidence="8">
    <location>
        <begin position="520"/>
        <end position="532"/>
    </location>
</feature>
<reference evidence="10" key="1">
    <citation type="submission" date="2017-01" db="EMBL/GenBank/DDBJ databases">
        <title>Comparative genomics of anhydrobiosis in the tardigrade Hypsibius dujardini.</title>
        <authorList>
            <person name="Yoshida Y."/>
            <person name="Koutsovoulos G."/>
            <person name="Laetsch D."/>
            <person name="Stevens L."/>
            <person name="Kumar S."/>
            <person name="Horikawa D."/>
            <person name="Ishino K."/>
            <person name="Komine S."/>
            <person name="Tomita M."/>
            <person name="Blaxter M."/>
            <person name="Arakawa K."/>
        </authorList>
    </citation>
    <scope>NUCLEOTIDE SEQUENCE [LARGE SCALE GENOMIC DNA]</scope>
    <source>
        <strain evidence="10">Z151</strain>
    </source>
</reference>
<evidence type="ECO:0000256" key="8">
    <source>
        <dbReference type="SAM" id="MobiDB-lite"/>
    </source>
</evidence>
<keyword evidence="10" id="KW-1185">Reference proteome</keyword>
<comment type="subcellular location">
    <subcellularLocation>
        <location evidence="1">Mitochondrion</location>
    </subcellularLocation>
</comment>
<dbReference type="InterPro" id="IPR029063">
    <property type="entry name" value="SAM-dependent_MTases_sf"/>
</dbReference>
<dbReference type="InterPro" id="IPR052571">
    <property type="entry name" value="Mt_RNA_Methyltransferase"/>
</dbReference>
<evidence type="ECO:0000256" key="7">
    <source>
        <dbReference type="ARBA" id="ARBA00045681"/>
    </source>
</evidence>
<feature type="compositionally biased region" description="Basic and acidic residues" evidence="8">
    <location>
        <begin position="549"/>
        <end position="559"/>
    </location>
</feature>
<keyword evidence="2" id="KW-0479">Metal-binding</keyword>
<evidence type="ECO:0000313" key="9">
    <source>
        <dbReference type="EMBL" id="OWA51531.1"/>
    </source>
</evidence>
<dbReference type="Pfam" id="PF09243">
    <property type="entry name" value="Rsm22"/>
    <property type="match status" value="1"/>
</dbReference>
<comment type="caution">
    <text evidence="9">The sequence shown here is derived from an EMBL/GenBank/DDBJ whole genome shotgun (WGS) entry which is preliminary data.</text>
</comment>
<dbReference type="InterPro" id="IPR015324">
    <property type="entry name" value="Ribosomal_Rsm22-like"/>
</dbReference>
<evidence type="ECO:0000256" key="4">
    <source>
        <dbReference type="ARBA" id="ARBA00023004"/>
    </source>
</evidence>
<evidence type="ECO:0000256" key="5">
    <source>
        <dbReference type="ARBA" id="ARBA00023014"/>
    </source>
</evidence>
<dbReference type="GO" id="GO:0003735">
    <property type="term" value="F:structural constituent of ribosome"/>
    <property type="evidence" value="ECO:0007669"/>
    <property type="project" value="TreeGrafter"/>
</dbReference>
<feature type="region of interest" description="Disordered" evidence="8">
    <location>
        <begin position="516"/>
        <end position="559"/>
    </location>
</feature>
<keyword evidence="5" id="KW-0411">Iron-sulfur</keyword>